<evidence type="ECO:0008006" key="4">
    <source>
        <dbReference type="Google" id="ProtNLM"/>
    </source>
</evidence>
<name>A0A7S2A4K5_9STRA</name>
<keyword evidence="1" id="KW-0853">WD repeat</keyword>
<sequence>MIGLFVAIAIIIATTYYVMVVKPSSSADKKPQQPEEQKPKQEEVETKKKTNATKEKKKPAKAPRVHRPKPPSHPRFVRRFGGHSNNITDIALSPNGEWMATAGMDSQIRLSRVEKDHPHEFVQHRIEDHDRVTSLSWEADGRTVACGTNRSSEVRFYRVRMKKEAENSSIAKSSDFPYELVELVKRRFSTSSKLDHVSACIADHSCSSFHLVFTSGESAAQHGQKVTAAWDGKVGSASHDALASVKTGGSGDVRLSQDGKFFCGRGGGSMSEVKLFEVVRKKVKGEIDLHFDKISPKSVMTLFVNAKVVDVAFLYDNNSRVCDRAVVCTSDGAVQLWSLDVEYRLKEDPKLLCTTTVDKRIVAIDSSFRTDRFAIVTGDRSLHVFTASSCSASKPFINLDFTVDECHADGVGDVKICPEGKCVYTRAAAGKDVFAWRAT</sequence>
<evidence type="ECO:0000256" key="1">
    <source>
        <dbReference type="PROSITE-ProRule" id="PRU00221"/>
    </source>
</evidence>
<gene>
    <name evidence="3" type="ORF">DBRI1063_LOCUS25213</name>
</gene>
<dbReference type="SMART" id="SM00320">
    <property type="entry name" value="WD40"/>
    <property type="match status" value="4"/>
</dbReference>
<dbReference type="EMBL" id="HBGN01039408">
    <property type="protein sequence ID" value="CAD9357846.1"/>
    <property type="molecule type" value="Transcribed_RNA"/>
</dbReference>
<dbReference type="AlphaFoldDB" id="A0A7S2A4K5"/>
<dbReference type="GO" id="GO:0030968">
    <property type="term" value="P:endoplasmic reticulum unfolded protein response"/>
    <property type="evidence" value="ECO:0007669"/>
    <property type="project" value="TreeGrafter"/>
</dbReference>
<dbReference type="PANTHER" id="PTHR44321:SF1">
    <property type="entry name" value="TRANSDUCIN BETA-LIKE PROTEIN 2"/>
    <property type="match status" value="1"/>
</dbReference>
<dbReference type="GO" id="GO:0005783">
    <property type="term" value="C:endoplasmic reticulum"/>
    <property type="evidence" value="ECO:0007669"/>
    <property type="project" value="TreeGrafter"/>
</dbReference>
<feature type="compositionally biased region" description="Basic and acidic residues" evidence="2">
    <location>
        <begin position="27"/>
        <end position="54"/>
    </location>
</feature>
<organism evidence="3">
    <name type="scientific">Ditylum brightwellii</name>
    <dbReference type="NCBI Taxonomy" id="49249"/>
    <lineage>
        <taxon>Eukaryota</taxon>
        <taxon>Sar</taxon>
        <taxon>Stramenopiles</taxon>
        <taxon>Ochrophyta</taxon>
        <taxon>Bacillariophyta</taxon>
        <taxon>Mediophyceae</taxon>
        <taxon>Lithodesmiophycidae</taxon>
        <taxon>Lithodesmiales</taxon>
        <taxon>Lithodesmiaceae</taxon>
        <taxon>Ditylum</taxon>
    </lineage>
</organism>
<dbReference type="InterPro" id="IPR015943">
    <property type="entry name" value="WD40/YVTN_repeat-like_dom_sf"/>
</dbReference>
<evidence type="ECO:0000313" key="3">
    <source>
        <dbReference type="EMBL" id="CAD9357846.1"/>
    </source>
</evidence>
<dbReference type="InterPro" id="IPR042410">
    <property type="entry name" value="WBSCR13"/>
</dbReference>
<protein>
    <recommendedName>
        <fullName evidence="4">Anaphase-promoting complex subunit 4 WD40 domain-containing protein</fullName>
    </recommendedName>
</protein>
<evidence type="ECO:0000256" key="2">
    <source>
        <dbReference type="SAM" id="MobiDB-lite"/>
    </source>
</evidence>
<accession>A0A7S2A4K5</accession>
<dbReference type="PROSITE" id="PS50082">
    <property type="entry name" value="WD_REPEATS_2"/>
    <property type="match status" value="1"/>
</dbReference>
<dbReference type="Pfam" id="PF00400">
    <property type="entry name" value="WD40"/>
    <property type="match status" value="2"/>
</dbReference>
<dbReference type="InterPro" id="IPR036322">
    <property type="entry name" value="WD40_repeat_dom_sf"/>
</dbReference>
<feature type="compositionally biased region" description="Basic residues" evidence="2">
    <location>
        <begin position="55"/>
        <end position="81"/>
    </location>
</feature>
<dbReference type="InterPro" id="IPR001680">
    <property type="entry name" value="WD40_rpt"/>
</dbReference>
<dbReference type="PANTHER" id="PTHR44321">
    <property type="entry name" value="TRANSDUCIN BETA-LIKE PROTEIN 2"/>
    <property type="match status" value="1"/>
</dbReference>
<feature type="repeat" description="WD" evidence="1">
    <location>
        <begin position="80"/>
        <end position="110"/>
    </location>
</feature>
<feature type="region of interest" description="Disordered" evidence="2">
    <location>
        <begin position="24"/>
        <end position="82"/>
    </location>
</feature>
<proteinExistence type="predicted"/>
<dbReference type="Gene3D" id="2.130.10.10">
    <property type="entry name" value="YVTN repeat-like/Quinoprotein amine dehydrogenase"/>
    <property type="match status" value="2"/>
</dbReference>
<dbReference type="SUPFAM" id="SSF50978">
    <property type="entry name" value="WD40 repeat-like"/>
    <property type="match status" value="1"/>
</dbReference>
<reference evidence="3" key="1">
    <citation type="submission" date="2021-01" db="EMBL/GenBank/DDBJ databases">
        <authorList>
            <person name="Corre E."/>
            <person name="Pelletier E."/>
            <person name="Niang G."/>
            <person name="Scheremetjew M."/>
            <person name="Finn R."/>
            <person name="Kale V."/>
            <person name="Holt S."/>
            <person name="Cochrane G."/>
            <person name="Meng A."/>
            <person name="Brown T."/>
            <person name="Cohen L."/>
        </authorList>
    </citation>
    <scope>NUCLEOTIDE SEQUENCE</scope>
    <source>
        <strain evidence="3">Pop2</strain>
    </source>
</reference>
<dbReference type="PROSITE" id="PS50294">
    <property type="entry name" value="WD_REPEATS_REGION"/>
    <property type="match status" value="1"/>
</dbReference>